<comment type="caution">
    <text evidence="5">The sequence shown here is derived from an EMBL/GenBank/DDBJ whole genome shotgun (WGS) entry which is preliminary data.</text>
</comment>
<evidence type="ECO:0000313" key="5">
    <source>
        <dbReference type="EMBL" id="KAJ3555838.1"/>
    </source>
</evidence>
<evidence type="ECO:0000256" key="2">
    <source>
        <dbReference type="ARBA" id="ARBA00022801"/>
    </source>
</evidence>
<dbReference type="SUPFAM" id="SSF53474">
    <property type="entry name" value="alpha/beta-Hydrolases"/>
    <property type="match status" value="1"/>
</dbReference>
<comment type="similarity">
    <text evidence="1 3">Belongs to the type-B carboxylesterase/lipase family.</text>
</comment>
<evidence type="ECO:0000259" key="4">
    <source>
        <dbReference type="Pfam" id="PF00135"/>
    </source>
</evidence>
<dbReference type="Pfam" id="PF00135">
    <property type="entry name" value="COesterase"/>
    <property type="match status" value="1"/>
</dbReference>
<protein>
    <recommendedName>
        <fullName evidence="3">Carboxylic ester hydrolase</fullName>
        <ecNumber evidence="3">3.1.1.-</ecNumber>
    </recommendedName>
</protein>
<dbReference type="InterPro" id="IPR019826">
    <property type="entry name" value="Carboxylesterase_B_AS"/>
</dbReference>
<evidence type="ECO:0000313" key="6">
    <source>
        <dbReference type="Proteomes" id="UP001148614"/>
    </source>
</evidence>
<dbReference type="VEuPathDB" id="FungiDB:F4678DRAFT_463608"/>
<dbReference type="AlphaFoldDB" id="A0A9W8N4Y1"/>
<sequence length="576" mass="62321">MKLPSLFAVATLVTWGAEATGPSVVDNKLQVTYNGLNRNGIEVFLGVPFGEDTSGENRFKPPRPVAPTPGTVIDATSYGPACPQPADEASPPFAYTDVTEVSEDCLNLIIGRPEGTTSNSSLPVMVWIHGGSFWSGQNREASNAPDGIVSQSVANGLPVIVVAIQYRLGFFGFAQSAALEAEGSENAGLRDQRLALEWVRDHIDQFGGNPDKVTIFGQSSGGLAVGMQIMAYGGSKPVPFQQGICESQANEPGITGNFTTDGMQLMVDAVGCNTSDLHSAETVQCLRDFDMDTLLNASIATYVADIAHNIGDIWLPVVDGDFLPAAPSQLIKEGKFANITTMIGWCQNDLTAFTDTSITTDKQVHDFIQTYVPTMTSANVDKLLSLYPTSEFEDNEESNLSANFYRTAQVFRDIIMVCQPLSYAESLAKHGSNVYLYDWNQTISDQIIEALTGETGYGVIHTSDLEYVFGNLSIYDNGDYAFQPSTEDYALASRGSKSWSTFASTGKPSAECRDTFKGFTTAFPGEDQIEVFIAGGPYEGISAIDGANAKDVLKKQKLRERCAFINSDEIIEQLRY</sequence>
<evidence type="ECO:0000256" key="3">
    <source>
        <dbReference type="RuleBase" id="RU361235"/>
    </source>
</evidence>
<feature type="chain" id="PRO_5041015908" description="Carboxylic ester hydrolase" evidence="3">
    <location>
        <begin position="20"/>
        <end position="576"/>
    </location>
</feature>
<dbReference type="InterPro" id="IPR002018">
    <property type="entry name" value="CarbesteraseB"/>
</dbReference>
<dbReference type="GO" id="GO:0052689">
    <property type="term" value="F:carboxylic ester hydrolase activity"/>
    <property type="evidence" value="ECO:0007669"/>
    <property type="project" value="TreeGrafter"/>
</dbReference>
<reference evidence="5" key="1">
    <citation type="submission" date="2022-07" db="EMBL/GenBank/DDBJ databases">
        <title>Genome Sequence of Xylaria arbuscula.</title>
        <authorList>
            <person name="Buettner E."/>
        </authorList>
    </citation>
    <scope>NUCLEOTIDE SEQUENCE</scope>
    <source>
        <strain evidence="5">VT107</strain>
    </source>
</reference>
<keyword evidence="3" id="KW-0732">Signal</keyword>
<keyword evidence="2 3" id="KW-0378">Hydrolase</keyword>
<dbReference type="EC" id="3.1.1.-" evidence="3"/>
<dbReference type="InterPro" id="IPR029058">
    <property type="entry name" value="AB_hydrolase_fold"/>
</dbReference>
<dbReference type="EMBL" id="JANPWZ010002827">
    <property type="protein sequence ID" value="KAJ3555838.1"/>
    <property type="molecule type" value="Genomic_DNA"/>
</dbReference>
<keyword evidence="6" id="KW-1185">Reference proteome</keyword>
<dbReference type="PANTHER" id="PTHR43918">
    <property type="entry name" value="ACETYLCHOLINESTERASE"/>
    <property type="match status" value="1"/>
</dbReference>
<feature type="domain" description="Carboxylesterase type B" evidence="4">
    <location>
        <begin position="39"/>
        <end position="516"/>
    </location>
</feature>
<name>A0A9W8N4Y1_9PEZI</name>
<feature type="signal peptide" evidence="3">
    <location>
        <begin position="1"/>
        <end position="19"/>
    </location>
</feature>
<evidence type="ECO:0000256" key="1">
    <source>
        <dbReference type="ARBA" id="ARBA00005964"/>
    </source>
</evidence>
<proteinExistence type="inferred from homology"/>
<gene>
    <name evidence="5" type="ORF">NPX13_g10273</name>
</gene>
<dbReference type="PANTHER" id="PTHR43918:SF4">
    <property type="entry name" value="CARBOXYLIC ESTER HYDROLASE"/>
    <property type="match status" value="1"/>
</dbReference>
<accession>A0A9W8N4Y1</accession>
<dbReference type="PROSITE" id="PS00122">
    <property type="entry name" value="CARBOXYLESTERASE_B_1"/>
    <property type="match status" value="1"/>
</dbReference>
<dbReference type="InterPro" id="IPR050654">
    <property type="entry name" value="AChE-related_enzymes"/>
</dbReference>
<dbReference type="Proteomes" id="UP001148614">
    <property type="component" value="Unassembled WGS sequence"/>
</dbReference>
<organism evidence="5 6">
    <name type="scientific">Xylaria arbuscula</name>
    <dbReference type="NCBI Taxonomy" id="114810"/>
    <lineage>
        <taxon>Eukaryota</taxon>
        <taxon>Fungi</taxon>
        <taxon>Dikarya</taxon>
        <taxon>Ascomycota</taxon>
        <taxon>Pezizomycotina</taxon>
        <taxon>Sordariomycetes</taxon>
        <taxon>Xylariomycetidae</taxon>
        <taxon>Xylariales</taxon>
        <taxon>Xylariaceae</taxon>
        <taxon>Xylaria</taxon>
    </lineage>
</organism>
<dbReference type="Gene3D" id="3.40.50.1820">
    <property type="entry name" value="alpha/beta hydrolase"/>
    <property type="match status" value="1"/>
</dbReference>